<sequence length="49" mass="5584">MPTYKGKNKQQSLKTGRSSQKEPPNRKKTVVSQNEPTNRKKTVVSQDEP</sequence>
<reference evidence="2 3" key="1">
    <citation type="submission" date="2015-07" db="EMBL/GenBank/DDBJ databases">
        <title>The genome of Pseudoloma neurophilia, a relevant intracellular parasite of the zebrafish.</title>
        <authorList>
            <person name="Ndikumana S."/>
            <person name="Pelin A."/>
            <person name="Sanders J."/>
            <person name="Corradi N."/>
        </authorList>
    </citation>
    <scope>NUCLEOTIDE SEQUENCE [LARGE SCALE GENOMIC DNA]</scope>
    <source>
        <strain evidence="2 3">MK1</strain>
    </source>
</reference>
<dbReference type="EMBL" id="LGUB01000792">
    <property type="protein sequence ID" value="KRH92619.1"/>
    <property type="molecule type" value="Genomic_DNA"/>
</dbReference>
<accession>A0A0R0M2L0</accession>
<gene>
    <name evidence="2" type="ORF">M153_39980001427</name>
</gene>
<evidence type="ECO:0000256" key="1">
    <source>
        <dbReference type="SAM" id="MobiDB-lite"/>
    </source>
</evidence>
<proteinExistence type="predicted"/>
<feature type="compositionally biased region" description="Polar residues" evidence="1">
    <location>
        <begin position="9"/>
        <end position="18"/>
    </location>
</feature>
<dbReference type="VEuPathDB" id="MicrosporidiaDB:M153_39980001427"/>
<keyword evidence="3" id="KW-1185">Reference proteome</keyword>
<protein>
    <submittedName>
        <fullName evidence="2">Uncharacterized protein</fullName>
    </submittedName>
</protein>
<evidence type="ECO:0000313" key="3">
    <source>
        <dbReference type="Proteomes" id="UP000051530"/>
    </source>
</evidence>
<dbReference type="AlphaFoldDB" id="A0A0R0M2L0"/>
<evidence type="ECO:0000313" key="2">
    <source>
        <dbReference type="EMBL" id="KRH92619.1"/>
    </source>
</evidence>
<feature type="region of interest" description="Disordered" evidence="1">
    <location>
        <begin position="1"/>
        <end position="49"/>
    </location>
</feature>
<dbReference type="Proteomes" id="UP000051530">
    <property type="component" value="Unassembled WGS sequence"/>
</dbReference>
<organism evidence="2 3">
    <name type="scientific">Pseudoloma neurophilia</name>
    <dbReference type="NCBI Taxonomy" id="146866"/>
    <lineage>
        <taxon>Eukaryota</taxon>
        <taxon>Fungi</taxon>
        <taxon>Fungi incertae sedis</taxon>
        <taxon>Microsporidia</taxon>
        <taxon>Pseudoloma</taxon>
    </lineage>
</organism>
<comment type="caution">
    <text evidence="2">The sequence shown here is derived from an EMBL/GenBank/DDBJ whole genome shotgun (WGS) entry which is preliminary data.</text>
</comment>
<name>A0A0R0M2L0_9MICR</name>
<feature type="non-terminal residue" evidence="2">
    <location>
        <position position="49"/>
    </location>
</feature>